<dbReference type="EMBL" id="UGSC01000001">
    <property type="protein sequence ID" value="SUA69392.1"/>
    <property type="molecule type" value="Genomic_DNA"/>
</dbReference>
<keyword evidence="1" id="KW-0472">Membrane</keyword>
<name>A0A378XWI3_PAEPO</name>
<reference evidence="2 3" key="1">
    <citation type="submission" date="2018-06" db="EMBL/GenBank/DDBJ databases">
        <authorList>
            <consortium name="Pathogen Informatics"/>
            <person name="Doyle S."/>
        </authorList>
    </citation>
    <scope>NUCLEOTIDE SEQUENCE [LARGE SCALE GENOMIC DNA]</scope>
    <source>
        <strain evidence="2 3">NCTC10343</strain>
    </source>
</reference>
<feature type="transmembrane region" description="Helical" evidence="1">
    <location>
        <begin position="6"/>
        <end position="24"/>
    </location>
</feature>
<organism evidence="2 3">
    <name type="scientific">Paenibacillus polymyxa</name>
    <name type="common">Bacillus polymyxa</name>
    <dbReference type="NCBI Taxonomy" id="1406"/>
    <lineage>
        <taxon>Bacteria</taxon>
        <taxon>Bacillati</taxon>
        <taxon>Bacillota</taxon>
        <taxon>Bacilli</taxon>
        <taxon>Bacillales</taxon>
        <taxon>Paenibacillaceae</taxon>
        <taxon>Paenibacillus</taxon>
    </lineage>
</organism>
<dbReference type="Proteomes" id="UP000254400">
    <property type="component" value="Unassembled WGS sequence"/>
</dbReference>
<keyword evidence="1" id="KW-0812">Transmembrane</keyword>
<evidence type="ECO:0000256" key="1">
    <source>
        <dbReference type="SAM" id="Phobius"/>
    </source>
</evidence>
<accession>A0A378XWI3</accession>
<dbReference type="AlphaFoldDB" id="A0A378XWI3"/>
<keyword evidence="1" id="KW-1133">Transmembrane helix</keyword>
<protein>
    <submittedName>
        <fullName evidence="2">Uncharacterized protein</fullName>
    </submittedName>
</protein>
<evidence type="ECO:0000313" key="2">
    <source>
        <dbReference type="EMBL" id="SUA69392.1"/>
    </source>
</evidence>
<sequence length="37" mass="4248">MDFLILVPQFLIQVFTIVVALVIYTKDFSKEDNQSAT</sequence>
<gene>
    <name evidence="2" type="ORF">NCTC10343_02250</name>
</gene>
<proteinExistence type="predicted"/>
<evidence type="ECO:0000313" key="3">
    <source>
        <dbReference type="Proteomes" id="UP000254400"/>
    </source>
</evidence>